<dbReference type="EMBL" id="JADGIK010000002">
    <property type="protein sequence ID" value="MBF0596594.1"/>
    <property type="molecule type" value="Genomic_DNA"/>
</dbReference>
<name>A0A8J7FNX7_9FLAO</name>
<dbReference type="AlphaFoldDB" id="A0A8J7FNX7"/>
<dbReference type="RefSeq" id="WP_194182124.1">
    <property type="nucleotide sequence ID" value="NZ_JADGIK010000002.1"/>
</dbReference>
<dbReference type="Proteomes" id="UP000608754">
    <property type="component" value="Unassembled WGS sequence"/>
</dbReference>
<sequence length="120" mass="13372">MDFKKGLTVTIILLLIGLGAAIIIGSNQGRDVFFITDFDAIVNNSISAKKNKQYSYQILRLKGNVNDTIIIKPCDSCNTVKLSGNISQKFKYKFTHGVSRMSFNPYKATSGNLKIVHKIR</sequence>
<evidence type="ECO:0000313" key="2">
    <source>
        <dbReference type="Proteomes" id="UP000608754"/>
    </source>
</evidence>
<proteinExistence type="predicted"/>
<gene>
    <name evidence="1" type="ORF">IM532_03835</name>
</gene>
<keyword evidence="2" id="KW-1185">Reference proteome</keyword>
<comment type="caution">
    <text evidence="1">The sequence shown here is derived from an EMBL/GenBank/DDBJ whole genome shotgun (WGS) entry which is preliminary data.</text>
</comment>
<accession>A0A8J7FNX7</accession>
<evidence type="ECO:0000313" key="1">
    <source>
        <dbReference type="EMBL" id="MBF0596594.1"/>
    </source>
</evidence>
<reference evidence="1" key="1">
    <citation type="submission" date="2020-10" db="EMBL/GenBank/DDBJ databases">
        <authorList>
            <person name="Lu T."/>
            <person name="Wang Q."/>
            <person name="Han X."/>
        </authorList>
    </citation>
    <scope>NUCLEOTIDE SEQUENCE</scope>
    <source>
        <strain evidence="1">WQ 117</strain>
    </source>
</reference>
<organism evidence="1 2">
    <name type="scientific">Faecalibacter rhinopitheci</name>
    <dbReference type="NCBI Taxonomy" id="2779678"/>
    <lineage>
        <taxon>Bacteria</taxon>
        <taxon>Pseudomonadati</taxon>
        <taxon>Bacteroidota</taxon>
        <taxon>Flavobacteriia</taxon>
        <taxon>Flavobacteriales</taxon>
        <taxon>Weeksellaceae</taxon>
        <taxon>Faecalibacter</taxon>
    </lineage>
</organism>
<protein>
    <submittedName>
        <fullName evidence="1">Uncharacterized protein</fullName>
    </submittedName>
</protein>